<evidence type="ECO:0000259" key="3">
    <source>
        <dbReference type="Pfam" id="PF18962"/>
    </source>
</evidence>
<keyword evidence="5" id="KW-1185">Reference proteome</keyword>
<protein>
    <submittedName>
        <fullName evidence="4">T9SS type A sorting domain-containing protein</fullName>
    </submittedName>
</protein>
<dbReference type="Proteomes" id="UP000830454">
    <property type="component" value="Chromosome"/>
</dbReference>
<feature type="domain" description="Secretion system C-terminal sorting" evidence="3">
    <location>
        <begin position="236"/>
        <end position="296"/>
    </location>
</feature>
<dbReference type="EMBL" id="CP090145">
    <property type="protein sequence ID" value="UOX33999.1"/>
    <property type="molecule type" value="Genomic_DNA"/>
</dbReference>
<gene>
    <name evidence="4" type="ORF">LXD69_00445</name>
</gene>
<dbReference type="RefSeq" id="WP_246916586.1">
    <property type="nucleotide sequence ID" value="NZ_CP090145.1"/>
</dbReference>
<reference evidence="4" key="1">
    <citation type="submission" date="2021-12" db="EMBL/GenBank/DDBJ databases">
        <authorList>
            <person name="Cha I.-T."/>
            <person name="Lee K.-E."/>
            <person name="Park S.-J."/>
        </authorList>
    </citation>
    <scope>NUCLEOTIDE SEQUENCE</scope>
    <source>
        <strain evidence="4">YSM-43</strain>
    </source>
</reference>
<evidence type="ECO:0000313" key="5">
    <source>
        <dbReference type="Proteomes" id="UP000830454"/>
    </source>
</evidence>
<reference evidence="4" key="2">
    <citation type="submission" date="2022-04" db="EMBL/GenBank/DDBJ databases">
        <title>Complete Genome Sequence of Flavobacterium sediminilitoris YSM-43, Isolated from a Tidal Sediment.</title>
        <authorList>
            <person name="Lee P.A."/>
        </authorList>
    </citation>
    <scope>NUCLEOTIDE SEQUENCE</scope>
    <source>
        <strain evidence="4">YSM-43</strain>
    </source>
</reference>
<keyword evidence="1 2" id="KW-0732">Signal</keyword>
<evidence type="ECO:0000313" key="4">
    <source>
        <dbReference type="EMBL" id="UOX33999.1"/>
    </source>
</evidence>
<evidence type="ECO:0000256" key="1">
    <source>
        <dbReference type="ARBA" id="ARBA00022729"/>
    </source>
</evidence>
<dbReference type="NCBIfam" id="TIGR04183">
    <property type="entry name" value="Por_Secre_tail"/>
    <property type="match status" value="1"/>
</dbReference>
<dbReference type="Pfam" id="PF18962">
    <property type="entry name" value="Por_Secre_tail"/>
    <property type="match status" value="1"/>
</dbReference>
<feature type="chain" id="PRO_5047272405" evidence="2">
    <location>
        <begin position="25"/>
        <end position="302"/>
    </location>
</feature>
<evidence type="ECO:0000256" key="2">
    <source>
        <dbReference type="SAM" id="SignalP"/>
    </source>
</evidence>
<dbReference type="InterPro" id="IPR026444">
    <property type="entry name" value="Secre_tail"/>
</dbReference>
<accession>A0ABY4HR67</accession>
<feature type="signal peptide" evidence="2">
    <location>
        <begin position="1"/>
        <end position="24"/>
    </location>
</feature>
<name>A0ABY4HR67_9FLAO</name>
<proteinExistence type="predicted"/>
<sequence>MKQFYFLIALLSFILPIHSQTLIAIQDFEITPTTPTWTFTGTPNYNSGISASSAAPENSPIGINNSRAWETTQISAGLTVEFSNIAIPTVYDEILFEFKLAAMNLNGSSGGPDNLDYVLVEYSLDNGSTFYNRLRIRGALNNNSFWAYDATGIAIVDYQPTDEVLFQPTNSGLATENGYSTVGILFPGTINQLKIKITARSSSGSDTWLIDNVRLLGGSDLLNNDEFTINQNKIKLYPNPSSDFIKISGLNKNENFSIDNLLGEKIKEGVIGTNEAIDISNFSGGVYFLKLDNGNIIKFLKE</sequence>
<organism evidence="4 5">
    <name type="scientific">Flavobacterium sediminilitoris</name>
    <dbReference type="NCBI Taxonomy" id="2024526"/>
    <lineage>
        <taxon>Bacteria</taxon>
        <taxon>Pseudomonadati</taxon>
        <taxon>Bacteroidota</taxon>
        <taxon>Flavobacteriia</taxon>
        <taxon>Flavobacteriales</taxon>
        <taxon>Flavobacteriaceae</taxon>
        <taxon>Flavobacterium</taxon>
    </lineage>
</organism>